<proteinExistence type="predicted"/>
<accession>A0A212LH89</accession>
<reference evidence="1" key="1">
    <citation type="submission" date="2016-08" db="EMBL/GenBank/DDBJ databases">
        <authorList>
            <person name="Seilhamer J.J."/>
        </authorList>
    </citation>
    <scope>NUCLEOTIDE SEQUENCE</scope>
    <source>
        <strain evidence="1">86</strain>
    </source>
</reference>
<dbReference type="EMBL" id="FMJD01000008">
    <property type="protein sequence ID" value="SCM76931.1"/>
    <property type="molecule type" value="Genomic_DNA"/>
</dbReference>
<evidence type="ECO:0000313" key="1">
    <source>
        <dbReference type="EMBL" id="SCM76931.1"/>
    </source>
</evidence>
<organism evidence="1">
    <name type="scientific">uncultured Pleomorphomonas sp</name>
    <dbReference type="NCBI Taxonomy" id="442121"/>
    <lineage>
        <taxon>Bacteria</taxon>
        <taxon>Pseudomonadati</taxon>
        <taxon>Pseudomonadota</taxon>
        <taxon>Alphaproteobacteria</taxon>
        <taxon>Hyphomicrobiales</taxon>
        <taxon>Pleomorphomonadaceae</taxon>
        <taxon>Pleomorphomonas</taxon>
        <taxon>environmental samples</taxon>
    </lineage>
</organism>
<protein>
    <submittedName>
        <fullName evidence="1">Uncharacterized protein</fullName>
    </submittedName>
</protein>
<gene>
    <name evidence="1" type="ORF">KL86PLE_40736</name>
</gene>
<dbReference type="AlphaFoldDB" id="A0A212LH89"/>
<sequence>MSMTISVFCYFSILKLLFFRSYATIDVACELRTGTGKAAKNAGDAVSYNCF</sequence>
<name>A0A212LH89_9HYPH</name>